<dbReference type="Proteomes" id="UP001234811">
    <property type="component" value="Unassembled WGS sequence"/>
</dbReference>
<dbReference type="RefSeq" id="WP_141240903.1">
    <property type="nucleotide sequence ID" value="NZ_CP026050.1"/>
</dbReference>
<reference evidence="1 2" key="1">
    <citation type="submission" date="2023-07" db="EMBL/GenBank/DDBJ databases">
        <title>Pathogens genome sequencing project 196.</title>
        <authorList>
            <person name="Cao X."/>
        </authorList>
    </citation>
    <scope>NUCLEOTIDE SEQUENCE [LARGE SCALE GENOMIC DNA]</scope>
    <source>
        <strain evidence="1 2">SM41</strain>
    </source>
</reference>
<sequence>MGVRLGAVTQLPSCNLNSVIIPGDYILPAENTYTNLPPDLVGKFVSMRVEYENFNTTLLSQQLAPTVEAKSFYKRTGSQTSGSLLHGVFGFGAYYVFNGTIV</sequence>
<comment type="caution">
    <text evidence="1">The sequence shown here is derived from an EMBL/GenBank/DDBJ whole genome shotgun (WGS) entry which is preliminary data.</text>
</comment>
<dbReference type="AlphaFoldDB" id="A0ABD5BIF8"/>
<evidence type="ECO:0000313" key="1">
    <source>
        <dbReference type="EMBL" id="MDQ9556061.1"/>
    </source>
</evidence>
<name>A0ABD5BIF8_SERMA</name>
<proteinExistence type="predicted"/>
<evidence type="ECO:0000313" key="2">
    <source>
        <dbReference type="Proteomes" id="UP001234811"/>
    </source>
</evidence>
<organism evidence="1 2">
    <name type="scientific">Serratia marcescens</name>
    <dbReference type="NCBI Taxonomy" id="615"/>
    <lineage>
        <taxon>Bacteria</taxon>
        <taxon>Pseudomonadati</taxon>
        <taxon>Pseudomonadota</taxon>
        <taxon>Gammaproteobacteria</taxon>
        <taxon>Enterobacterales</taxon>
        <taxon>Yersiniaceae</taxon>
        <taxon>Serratia</taxon>
    </lineage>
</organism>
<accession>A0ABD5BIF8</accession>
<gene>
    <name evidence="1" type="ORF">RF091_11110</name>
</gene>
<dbReference type="EMBL" id="JAVIPQ010000156">
    <property type="protein sequence ID" value="MDQ9556061.1"/>
    <property type="molecule type" value="Genomic_DNA"/>
</dbReference>
<protein>
    <submittedName>
        <fullName evidence="1">Uncharacterized protein</fullName>
    </submittedName>
</protein>